<proteinExistence type="predicted"/>
<accession>A0A0A0DG99</accession>
<dbReference type="GO" id="GO:0006002">
    <property type="term" value="P:fructose 6-phosphate metabolic process"/>
    <property type="evidence" value="ECO:0007669"/>
    <property type="project" value="TreeGrafter"/>
</dbReference>
<dbReference type="EMBL" id="JANX01000003">
    <property type="protein sequence ID" value="KGM36007.1"/>
    <property type="molecule type" value="Genomic_DNA"/>
</dbReference>
<dbReference type="SUPFAM" id="SSF53697">
    <property type="entry name" value="SIS domain"/>
    <property type="match status" value="1"/>
</dbReference>
<dbReference type="PIRSF" id="PIRSF009290">
    <property type="entry name" value="FrlB"/>
    <property type="match status" value="1"/>
</dbReference>
<evidence type="ECO:0000313" key="4">
    <source>
        <dbReference type="Proteomes" id="UP000029995"/>
    </source>
</evidence>
<keyword evidence="1" id="KW-0032">Aminotransferase</keyword>
<dbReference type="PANTHER" id="PTHR10937">
    <property type="entry name" value="GLUCOSAMINE--FRUCTOSE-6-PHOSPHATE AMINOTRANSFERASE, ISOMERIZING"/>
    <property type="match status" value="1"/>
</dbReference>
<evidence type="ECO:0000256" key="1">
    <source>
        <dbReference type="ARBA" id="ARBA00022576"/>
    </source>
</evidence>
<dbReference type="GO" id="GO:0004360">
    <property type="term" value="F:glutamine-fructose-6-phosphate transaminase (isomerizing) activity"/>
    <property type="evidence" value="ECO:0007669"/>
    <property type="project" value="TreeGrafter"/>
</dbReference>
<dbReference type="PROSITE" id="PS51464">
    <property type="entry name" value="SIS"/>
    <property type="match status" value="1"/>
</dbReference>
<dbReference type="PANTHER" id="PTHR10937:SF14">
    <property type="entry name" value="FRUCTOSELYSINE 6-PHOSPHATE DEGLYCASE"/>
    <property type="match status" value="1"/>
</dbReference>
<dbReference type="GO" id="GO:0006487">
    <property type="term" value="P:protein N-linked glycosylation"/>
    <property type="evidence" value="ECO:0007669"/>
    <property type="project" value="TreeGrafter"/>
</dbReference>
<dbReference type="GO" id="GO:0097367">
    <property type="term" value="F:carbohydrate derivative binding"/>
    <property type="evidence" value="ECO:0007669"/>
    <property type="project" value="InterPro"/>
</dbReference>
<dbReference type="GO" id="GO:0006047">
    <property type="term" value="P:UDP-N-acetylglucosamine metabolic process"/>
    <property type="evidence" value="ECO:0007669"/>
    <property type="project" value="TreeGrafter"/>
</dbReference>
<sequence>MLNFDEPRYVRIQSGAAATAGRIHAAIQASLQAGAENLFFLGTGGAAILMQPAQQLLQRRSTFPVFAEPSAELVLAGSRHLGPRSIVVIPSLSGTTAESVEALAFCKARGATVLALVGHAGAPLAEQADHAIVNFAEDDTSCESFYLQSLFIALSVLAHRGEGPDRDAIVAELGRLPGLLAGLKRDFEPEAGAFARALADTPYHIITASGSAWPQAFYYGMCILEEMQWIRTRPVHASDFFHGTLELVEPGVSVVLLKGEDELRPLADRVERFARQYTDRLLVLDAARFALPGLSPEVRGLVSPVLLAAALERVSAHLEVLTDHPLTTRRYYKRVAY</sequence>
<dbReference type="InterPro" id="IPR035488">
    <property type="entry name" value="FrlB_SIS"/>
</dbReference>
<comment type="caution">
    <text evidence="3">The sequence shown here is derived from an EMBL/GenBank/DDBJ whole genome shotgun (WGS) entry which is preliminary data.</text>
</comment>
<dbReference type="Proteomes" id="UP000029995">
    <property type="component" value="Unassembled WGS sequence"/>
</dbReference>
<gene>
    <name evidence="3" type="ORF">P409_01105</name>
</gene>
<dbReference type="Gene3D" id="3.40.50.10490">
    <property type="entry name" value="Glucose-6-phosphate isomerase like protein, domain 1"/>
    <property type="match status" value="2"/>
</dbReference>
<feature type="domain" description="SIS" evidence="2">
    <location>
        <begin position="27"/>
        <end position="167"/>
    </location>
</feature>
<evidence type="ECO:0000313" key="3">
    <source>
        <dbReference type="EMBL" id="KGM36007.1"/>
    </source>
</evidence>
<dbReference type="InterPro" id="IPR001347">
    <property type="entry name" value="SIS_dom"/>
</dbReference>
<dbReference type="CDD" id="cd05710">
    <property type="entry name" value="SIS_1"/>
    <property type="match status" value="1"/>
</dbReference>
<reference evidence="3 4" key="1">
    <citation type="submission" date="2014-01" db="EMBL/GenBank/DDBJ databases">
        <title>Genome sequence determination for a cystic fibrosis isolate, Inquilinus limosus.</title>
        <authorList>
            <person name="Pino M."/>
            <person name="Di Conza J."/>
            <person name="Gutkind G."/>
        </authorList>
    </citation>
    <scope>NUCLEOTIDE SEQUENCE [LARGE SCALE GENOMIC DNA]</scope>
    <source>
        <strain evidence="3 4">MP06</strain>
    </source>
</reference>
<dbReference type="OrthoDB" id="9782098at2"/>
<organism evidence="3 4">
    <name type="scientific">Inquilinus limosus MP06</name>
    <dbReference type="NCBI Taxonomy" id="1398085"/>
    <lineage>
        <taxon>Bacteria</taxon>
        <taxon>Pseudomonadati</taxon>
        <taxon>Pseudomonadota</taxon>
        <taxon>Alphaproteobacteria</taxon>
        <taxon>Rhodospirillales</taxon>
        <taxon>Rhodospirillaceae</taxon>
        <taxon>Inquilinus</taxon>
    </lineage>
</organism>
<dbReference type="GO" id="GO:0016853">
    <property type="term" value="F:isomerase activity"/>
    <property type="evidence" value="ECO:0007669"/>
    <property type="project" value="UniProtKB-KW"/>
</dbReference>
<dbReference type="InterPro" id="IPR046348">
    <property type="entry name" value="SIS_dom_sf"/>
</dbReference>
<dbReference type="InterPro" id="IPR024713">
    <property type="entry name" value="Fructosamine_deglycase_FrlB"/>
</dbReference>
<protein>
    <submittedName>
        <fullName evidence="3">Sugar isomerase</fullName>
    </submittedName>
</protein>
<dbReference type="AlphaFoldDB" id="A0A0A0DG99"/>
<dbReference type="RefSeq" id="WP_034830940.1">
    <property type="nucleotide sequence ID" value="NZ_JANX01000003.1"/>
</dbReference>
<evidence type="ECO:0000259" key="2">
    <source>
        <dbReference type="PROSITE" id="PS51464"/>
    </source>
</evidence>
<keyword evidence="3" id="KW-0413">Isomerase</keyword>
<name>A0A0A0DG99_9PROT</name>
<dbReference type="Pfam" id="PF01380">
    <property type="entry name" value="SIS"/>
    <property type="match status" value="1"/>
</dbReference>
<keyword evidence="1" id="KW-0808">Transferase</keyword>